<sequence>MDQPARQGKSSASSRQAPCPKKPIPANDLPSFTFIDHDDNLASKRIKDANARKAIRSHVMRDVRRRERLAGLKRVSKRDKKVQASPDAKSPESGRQLLRPRSGAPLGVGSTIVIPTRSRKPPSWNPPIIGSLSDHVPSPFSEPGVSYFDPFWSLPGFDDIKPVVDRLMKHCKVALVMLPMTFPVEARHPKEAHTRIGLFVANAMAEPGPFFSNLCLAAAHKAILRTEIVDYSQMDNRVVPEADLYVMKAQALREMNKKLHNPETAADSAAFETVIFLISAAVTIGLFNEAQMHFEGVKKMVESRGGIGSPSFEATRTLGGVLLCDVKIACGLLRRPYYPITWDIQPMSPALASRIAPAKKSPLNRVTSRLQNSPYLSDTLKAVIAKIREMVLLENFNREDSIGLTSEELEFYRLRVHELEHELLDYPYRIFSKAGTKNDATIPPVENVARLACICYISTGCVVAPPNSGVGRAITTHVKAVLERCPPDRPTRLGDDVLDLLAWAAFLGAFQAGDQLERPWFLHRIRHIAMLRGWKDWNKVEDVLRGHIYVPHCHLGFWRRIWNDAMTISVVFEEDTEIKNE</sequence>
<reference evidence="2 3" key="1">
    <citation type="journal article" date="2009" name="Genome Res.">
        <title>Comparative genomic analyses of the human fungal pathogens Coccidioides and their relatives.</title>
        <authorList>
            <person name="Sharpton T.J."/>
            <person name="Stajich J.E."/>
            <person name="Rounsley S.D."/>
            <person name="Gardner M.J."/>
            <person name="Wortman J.R."/>
            <person name="Jordar V.S."/>
            <person name="Maiti R."/>
            <person name="Kodira C.D."/>
            <person name="Neafsey D.E."/>
            <person name="Zeng Q."/>
            <person name="Hung C.-Y."/>
            <person name="McMahan C."/>
            <person name="Muszewska A."/>
            <person name="Grynberg M."/>
            <person name="Mandel M.A."/>
            <person name="Kellner E.M."/>
            <person name="Barker B.M."/>
            <person name="Galgiani J.N."/>
            <person name="Orbach M.J."/>
            <person name="Kirkland T.N."/>
            <person name="Cole G.T."/>
            <person name="Henn M.R."/>
            <person name="Birren B.W."/>
            <person name="Taylor J.W."/>
        </authorList>
    </citation>
    <scope>NUCLEOTIDE SEQUENCE [LARGE SCALE GENOMIC DNA]</scope>
    <source>
        <strain evidence="3">C735</strain>
    </source>
</reference>
<evidence type="ECO:0008006" key="4">
    <source>
        <dbReference type="Google" id="ProtNLM"/>
    </source>
</evidence>
<dbReference type="InterPro" id="IPR021858">
    <property type="entry name" value="Fun_TF"/>
</dbReference>
<dbReference type="PANTHER" id="PTHR37540:SF5">
    <property type="entry name" value="TRANSCRIPTION FACTOR DOMAIN-CONTAINING PROTEIN"/>
    <property type="match status" value="1"/>
</dbReference>
<accession>C5P3Q4</accession>
<dbReference type="Proteomes" id="UP000009084">
    <property type="component" value="Unassembled WGS sequence"/>
</dbReference>
<evidence type="ECO:0000313" key="2">
    <source>
        <dbReference type="EMBL" id="EER28322.1"/>
    </source>
</evidence>
<dbReference type="PANTHER" id="PTHR37540">
    <property type="entry name" value="TRANSCRIPTION FACTOR (ACR-2), PUTATIVE-RELATED-RELATED"/>
    <property type="match status" value="1"/>
</dbReference>
<name>C5P3Q4_COCP7</name>
<protein>
    <recommendedName>
        <fullName evidence="4">Tachykinin family protein</fullName>
    </recommendedName>
</protein>
<evidence type="ECO:0000256" key="1">
    <source>
        <dbReference type="SAM" id="MobiDB-lite"/>
    </source>
</evidence>
<evidence type="ECO:0000313" key="3">
    <source>
        <dbReference type="Proteomes" id="UP000009084"/>
    </source>
</evidence>
<feature type="region of interest" description="Disordered" evidence="1">
    <location>
        <begin position="65"/>
        <end position="109"/>
    </location>
</feature>
<dbReference type="AlphaFoldDB" id="C5P3Q4"/>
<gene>
    <name evidence="2" type="ORF">CPC735_061950</name>
</gene>
<comment type="caution">
    <text evidence="2">The sequence shown here is derived from an EMBL/GenBank/DDBJ whole genome shotgun (WGS) entry which is preliminary data.</text>
</comment>
<dbReference type="Pfam" id="PF11951">
    <property type="entry name" value="Fungal_trans_2"/>
    <property type="match status" value="1"/>
</dbReference>
<feature type="region of interest" description="Disordered" evidence="1">
    <location>
        <begin position="1"/>
        <end position="31"/>
    </location>
</feature>
<dbReference type="VEuPathDB" id="FungiDB:CPC735_061950"/>
<proteinExistence type="predicted"/>
<dbReference type="EMBL" id="ACFW01000015">
    <property type="protein sequence ID" value="EER28322.1"/>
    <property type="molecule type" value="Genomic_DNA"/>
</dbReference>
<dbReference type="OrthoDB" id="3469225at2759"/>
<dbReference type="HOGENOM" id="CLU_022766_0_0_1"/>
<organism evidence="2 3">
    <name type="scientific">Coccidioides posadasii (strain C735)</name>
    <name type="common">Valley fever fungus</name>
    <dbReference type="NCBI Taxonomy" id="222929"/>
    <lineage>
        <taxon>Eukaryota</taxon>
        <taxon>Fungi</taxon>
        <taxon>Dikarya</taxon>
        <taxon>Ascomycota</taxon>
        <taxon>Pezizomycotina</taxon>
        <taxon>Eurotiomycetes</taxon>
        <taxon>Eurotiomycetidae</taxon>
        <taxon>Onygenales</taxon>
        <taxon>Onygenaceae</taxon>
        <taxon>Coccidioides</taxon>
    </lineage>
</organism>